<feature type="region of interest" description="Disordered" evidence="10">
    <location>
        <begin position="1"/>
        <end position="27"/>
    </location>
</feature>
<keyword evidence="3" id="KW-0210">Decarboxylase</keyword>
<gene>
    <name evidence="12" type="ORF">B0J12DRAFT_628306</name>
</gene>
<keyword evidence="5" id="KW-0456">Lyase</keyword>
<name>A0ABQ8G4F5_9PEZI</name>
<evidence type="ECO:0000256" key="10">
    <source>
        <dbReference type="SAM" id="MobiDB-lite"/>
    </source>
</evidence>
<evidence type="ECO:0000256" key="9">
    <source>
        <dbReference type="ARBA" id="ARBA00049127"/>
    </source>
</evidence>
<evidence type="ECO:0000259" key="11">
    <source>
        <dbReference type="Pfam" id="PF02784"/>
    </source>
</evidence>
<dbReference type="PANTHER" id="PTHR11482:SF6">
    <property type="entry name" value="ORNITHINE DECARBOXYLASE 1-RELATED"/>
    <property type="match status" value="1"/>
</dbReference>
<dbReference type="CDD" id="cd00622">
    <property type="entry name" value="PLPDE_III_ODC"/>
    <property type="match status" value="1"/>
</dbReference>
<dbReference type="InterPro" id="IPR022653">
    <property type="entry name" value="De-COase2_pyr-phos_BS"/>
</dbReference>
<dbReference type="Proteomes" id="UP000774617">
    <property type="component" value="Unassembled WGS sequence"/>
</dbReference>
<organism evidence="12 13">
    <name type="scientific">Macrophomina phaseolina</name>
    <dbReference type="NCBI Taxonomy" id="35725"/>
    <lineage>
        <taxon>Eukaryota</taxon>
        <taxon>Fungi</taxon>
        <taxon>Dikarya</taxon>
        <taxon>Ascomycota</taxon>
        <taxon>Pezizomycotina</taxon>
        <taxon>Dothideomycetes</taxon>
        <taxon>Dothideomycetes incertae sedis</taxon>
        <taxon>Botryosphaeriales</taxon>
        <taxon>Botryosphaeriaceae</taxon>
        <taxon>Macrophomina</taxon>
    </lineage>
</organism>
<comment type="subunit">
    <text evidence="8">Homodimer. Only the dimer is catalytically active, as the active sites are constructed of residues from both monomers.</text>
</comment>
<dbReference type="SUPFAM" id="SSF50621">
    <property type="entry name" value="Alanine racemase C-terminal domain-like"/>
    <property type="match status" value="1"/>
</dbReference>
<evidence type="ECO:0000313" key="13">
    <source>
        <dbReference type="Proteomes" id="UP000774617"/>
    </source>
</evidence>
<dbReference type="EC" id="4.1.1.17" evidence="7"/>
<feature type="domain" description="Orn/DAP/Arg decarboxylase 2 N-terminal" evidence="11">
    <location>
        <begin position="65"/>
        <end position="296"/>
    </location>
</feature>
<dbReference type="Gene3D" id="3.20.20.10">
    <property type="entry name" value="Alanine racemase"/>
    <property type="match status" value="1"/>
</dbReference>
<comment type="catalytic activity">
    <reaction evidence="9">
        <text>L-ornithine + H(+) = putrescine + CO2</text>
        <dbReference type="Rhea" id="RHEA:22964"/>
        <dbReference type="ChEBI" id="CHEBI:15378"/>
        <dbReference type="ChEBI" id="CHEBI:16526"/>
        <dbReference type="ChEBI" id="CHEBI:46911"/>
        <dbReference type="ChEBI" id="CHEBI:326268"/>
        <dbReference type="EC" id="4.1.1.17"/>
    </reaction>
</comment>
<dbReference type="PROSITE" id="PS00879">
    <property type="entry name" value="ODR_DC_2_2"/>
    <property type="match status" value="1"/>
</dbReference>
<dbReference type="SUPFAM" id="SSF51419">
    <property type="entry name" value="PLP-binding barrel"/>
    <property type="match status" value="1"/>
</dbReference>
<dbReference type="PANTHER" id="PTHR11482">
    <property type="entry name" value="ARGININE/DIAMINOPIMELATE/ORNITHINE DECARBOXYLASE"/>
    <property type="match status" value="1"/>
</dbReference>
<dbReference type="PROSITE" id="PS00878">
    <property type="entry name" value="ODR_DC_2_1"/>
    <property type="match status" value="1"/>
</dbReference>
<dbReference type="InterPro" id="IPR022657">
    <property type="entry name" value="De-COase2_CS"/>
</dbReference>
<evidence type="ECO:0000256" key="1">
    <source>
        <dbReference type="ARBA" id="ARBA00001933"/>
    </source>
</evidence>
<proteinExistence type="inferred from homology"/>
<comment type="caution">
    <text evidence="12">The sequence shown here is derived from an EMBL/GenBank/DDBJ whole genome shotgun (WGS) entry which is preliminary data.</text>
</comment>
<dbReference type="InterPro" id="IPR002433">
    <property type="entry name" value="Orn_de-COase"/>
</dbReference>
<keyword evidence="13" id="KW-1185">Reference proteome</keyword>
<dbReference type="Gene3D" id="2.40.37.10">
    <property type="entry name" value="Lyase, Ornithine Decarboxylase, Chain A, domain 1"/>
    <property type="match status" value="1"/>
</dbReference>
<dbReference type="EMBL" id="JAGTJR010000020">
    <property type="protein sequence ID" value="KAH7044519.1"/>
    <property type="molecule type" value="Genomic_DNA"/>
</dbReference>
<comment type="cofactor">
    <cofactor evidence="1">
        <name>pyridoxal 5'-phosphate</name>
        <dbReference type="ChEBI" id="CHEBI:597326"/>
    </cofactor>
</comment>
<sequence>MAPIALTPPRSPDPNLPLDGQEKTATDGKGTAEYLVQKIMHERIQSIDVATCAPGEDDAFFVADLGEVYRLHAEWRQRLSRVTPFFAIKANPDPHVLRLLAALGTGFDCASIGEIRTVLGMGIDPSRVVFAHTCKVMSAIGFARAVGVQQMTFDNADELRKIKRVYPGAQLFLRVAACDPSAVSQLSIKFGARMEATTTLLRLARDLGLNVVGVSFHVGSGGKDPSAFKRAIRDARAAFDQATGLGFRMHTLDIGGGFSAGPLFAQTAAQVNQALDVYFPLDSGVRVIAEPGRFMVNSAFTAAAAVTSRRCSEPLAQDSNNLKPTMLYINDGVYGNYFTSICEVPPEPRVFRRAGRTVIEDPDLIQSAERREYSIWGNTCDSFDCVNPSCSLPGVLEIGDWLYYRDMGAYTRCSTTTFNGYTDSHDVIYICSEPEAATLLDGDWN</sequence>
<evidence type="ECO:0000256" key="4">
    <source>
        <dbReference type="ARBA" id="ARBA00022898"/>
    </source>
</evidence>
<accession>A0ABQ8G4F5</accession>
<evidence type="ECO:0000256" key="5">
    <source>
        <dbReference type="ARBA" id="ARBA00023239"/>
    </source>
</evidence>
<dbReference type="PRINTS" id="PR01182">
    <property type="entry name" value="ORNDCRBXLASE"/>
</dbReference>
<dbReference type="Pfam" id="PF02784">
    <property type="entry name" value="Orn_Arg_deC_N"/>
    <property type="match status" value="1"/>
</dbReference>
<evidence type="ECO:0000256" key="6">
    <source>
        <dbReference type="ARBA" id="ARBA00034115"/>
    </source>
</evidence>
<evidence type="ECO:0000256" key="3">
    <source>
        <dbReference type="ARBA" id="ARBA00022793"/>
    </source>
</evidence>
<protein>
    <recommendedName>
        <fullName evidence="7">ornithine decarboxylase</fullName>
        <ecNumber evidence="7">4.1.1.17</ecNumber>
    </recommendedName>
</protein>
<dbReference type="InterPro" id="IPR022644">
    <property type="entry name" value="De-COase2_N"/>
</dbReference>
<comment type="similarity">
    <text evidence="2">Belongs to the Orn/Lys/Arg decarboxylase class-II family.</text>
</comment>
<dbReference type="InterPro" id="IPR029066">
    <property type="entry name" value="PLP-binding_barrel"/>
</dbReference>
<reference evidence="12 13" key="1">
    <citation type="journal article" date="2021" name="Nat. Commun.">
        <title>Genetic determinants of endophytism in the Arabidopsis root mycobiome.</title>
        <authorList>
            <person name="Mesny F."/>
            <person name="Miyauchi S."/>
            <person name="Thiergart T."/>
            <person name="Pickel B."/>
            <person name="Atanasova L."/>
            <person name="Karlsson M."/>
            <person name="Huettel B."/>
            <person name="Barry K.W."/>
            <person name="Haridas S."/>
            <person name="Chen C."/>
            <person name="Bauer D."/>
            <person name="Andreopoulos W."/>
            <person name="Pangilinan J."/>
            <person name="LaButti K."/>
            <person name="Riley R."/>
            <person name="Lipzen A."/>
            <person name="Clum A."/>
            <person name="Drula E."/>
            <person name="Henrissat B."/>
            <person name="Kohler A."/>
            <person name="Grigoriev I.V."/>
            <person name="Martin F.M."/>
            <person name="Hacquard S."/>
        </authorList>
    </citation>
    <scope>NUCLEOTIDE SEQUENCE [LARGE SCALE GENOMIC DNA]</scope>
    <source>
        <strain evidence="12 13">MPI-SDFR-AT-0080</strain>
    </source>
</reference>
<evidence type="ECO:0000256" key="8">
    <source>
        <dbReference type="ARBA" id="ARBA00046672"/>
    </source>
</evidence>
<keyword evidence="4" id="KW-0663">Pyridoxal phosphate</keyword>
<dbReference type="InterPro" id="IPR009006">
    <property type="entry name" value="Ala_racemase/Decarboxylase_C"/>
</dbReference>
<dbReference type="InterPro" id="IPR000183">
    <property type="entry name" value="Orn/DAP/Arg_de-COase"/>
</dbReference>
<evidence type="ECO:0000256" key="7">
    <source>
        <dbReference type="ARBA" id="ARBA00034138"/>
    </source>
</evidence>
<comment type="pathway">
    <text evidence="6">Amine and polyamine biosynthesis; putrescine biosynthesis via L-ornithine pathway; putrescine from L-ornithine: step 1/1.</text>
</comment>
<evidence type="ECO:0000256" key="2">
    <source>
        <dbReference type="ARBA" id="ARBA00008872"/>
    </source>
</evidence>
<dbReference type="PRINTS" id="PR01179">
    <property type="entry name" value="ODADCRBXLASE"/>
</dbReference>
<evidence type="ECO:0000313" key="12">
    <source>
        <dbReference type="EMBL" id="KAH7044519.1"/>
    </source>
</evidence>